<dbReference type="EMBL" id="CAJHNH020000321">
    <property type="protein sequence ID" value="CAG5116912.1"/>
    <property type="molecule type" value="Genomic_DNA"/>
</dbReference>
<gene>
    <name evidence="2" type="ORF">CUNI_LOCUS2470</name>
</gene>
<dbReference type="InterPro" id="IPR053041">
    <property type="entry name" value="Transglut-like_Superfamily_Mod"/>
</dbReference>
<dbReference type="PANTHER" id="PTHR47020:SF1">
    <property type="entry name" value="HILLARIN"/>
    <property type="match status" value="1"/>
</dbReference>
<evidence type="ECO:0000313" key="2">
    <source>
        <dbReference type="EMBL" id="CAG5116912.1"/>
    </source>
</evidence>
<reference evidence="2" key="1">
    <citation type="submission" date="2021-04" db="EMBL/GenBank/DDBJ databases">
        <authorList>
            <consortium name="Molecular Ecology Group"/>
        </authorList>
    </citation>
    <scope>NUCLEOTIDE SEQUENCE</scope>
</reference>
<organism evidence="2 3">
    <name type="scientific">Candidula unifasciata</name>
    <dbReference type="NCBI Taxonomy" id="100452"/>
    <lineage>
        <taxon>Eukaryota</taxon>
        <taxon>Metazoa</taxon>
        <taxon>Spiralia</taxon>
        <taxon>Lophotrochozoa</taxon>
        <taxon>Mollusca</taxon>
        <taxon>Gastropoda</taxon>
        <taxon>Heterobranchia</taxon>
        <taxon>Euthyneura</taxon>
        <taxon>Panpulmonata</taxon>
        <taxon>Eupulmonata</taxon>
        <taxon>Stylommatophora</taxon>
        <taxon>Helicina</taxon>
        <taxon>Helicoidea</taxon>
        <taxon>Geomitridae</taxon>
        <taxon>Candidula</taxon>
    </lineage>
</organism>
<dbReference type="Proteomes" id="UP000678393">
    <property type="component" value="Unassembled WGS sequence"/>
</dbReference>
<protein>
    <recommendedName>
        <fullName evidence="1">KY-like immunoglobulin-like domain-containing protein</fullName>
    </recommendedName>
</protein>
<proteinExistence type="predicted"/>
<evidence type="ECO:0000313" key="3">
    <source>
        <dbReference type="Proteomes" id="UP000678393"/>
    </source>
</evidence>
<accession>A0A8S3YN06</accession>
<name>A0A8S3YN06_9EUPU</name>
<dbReference type="Pfam" id="PF23265">
    <property type="entry name" value="Ig-like_KY"/>
    <property type="match status" value="1"/>
</dbReference>
<dbReference type="AlphaFoldDB" id="A0A8S3YN06"/>
<dbReference type="InterPro" id="IPR056564">
    <property type="entry name" value="Ig-like_KY"/>
</dbReference>
<comment type="caution">
    <text evidence="2">The sequence shown here is derived from an EMBL/GenBank/DDBJ whole genome shotgun (WGS) entry which is preliminary data.</text>
</comment>
<feature type="domain" description="KY-like immunoglobulin-like" evidence="1">
    <location>
        <begin position="10"/>
        <end position="125"/>
    </location>
</feature>
<keyword evidence="3" id="KW-1185">Reference proteome</keyword>
<dbReference type="PANTHER" id="PTHR47020">
    <property type="entry name" value="HILLARIN"/>
    <property type="match status" value="1"/>
</dbReference>
<dbReference type="OrthoDB" id="6129702at2759"/>
<sequence length="226" mass="25875">MASDRPDLPEGFLGAQPRFSELKLRTDAHDDAEIHISGDNNVIIKLIAEESVKVVTKLFQVVSDKELPDFTFIQRKDKHNVEFHVSFPENGWYKFMIFALKETDTSESLPNVYNYLIYASDLKDPAQGYAKTFTKFYADCCYLYEPLTLNAKSKDLTKVKFQLDVPNANKVAVHCVQEWFHLVQNDGYWEGTADLSKYRGKNSKVKVMANYAKDGNTYSALLEYAI</sequence>
<evidence type="ECO:0000259" key="1">
    <source>
        <dbReference type="Pfam" id="PF23265"/>
    </source>
</evidence>